<evidence type="ECO:0000313" key="2">
    <source>
        <dbReference type="Proteomes" id="UP000533482"/>
    </source>
</evidence>
<evidence type="ECO:0000313" key="1">
    <source>
        <dbReference type="EMBL" id="EFE8674839.1"/>
    </source>
</evidence>
<organism evidence="1 2">
    <name type="scientific">Escherichia coli</name>
    <dbReference type="NCBI Taxonomy" id="562"/>
    <lineage>
        <taxon>Bacteria</taxon>
        <taxon>Pseudomonadati</taxon>
        <taxon>Pseudomonadota</taxon>
        <taxon>Gammaproteobacteria</taxon>
        <taxon>Enterobacterales</taxon>
        <taxon>Enterobacteriaceae</taxon>
        <taxon>Escherichia</taxon>
    </lineage>
</organism>
<dbReference type="EMBL" id="AASOHJ010000022">
    <property type="protein sequence ID" value="EFE8674839.1"/>
    <property type="molecule type" value="Genomic_DNA"/>
</dbReference>
<dbReference type="Proteomes" id="UP000533482">
    <property type="component" value="Unassembled WGS sequence"/>
</dbReference>
<gene>
    <name evidence="1" type="ORF">F7N46_17210</name>
</gene>
<reference evidence="1 2" key="1">
    <citation type="submission" date="2019-09" db="EMBL/GenBank/DDBJ databases">
        <authorList>
            <consortium name="NARMS: The National Antimicrobial Resistance Monitoring System"/>
        </authorList>
    </citation>
    <scope>NUCLEOTIDE SEQUENCE [LARGE SCALE GENOMIC DNA]</scope>
    <source>
        <strain evidence="1 2">FSIS11923834</strain>
    </source>
</reference>
<comment type="caution">
    <text evidence="1">The sequence shown here is derived from an EMBL/GenBank/DDBJ whole genome shotgun (WGS) entry which is preliminary data.</text>
</comment>
<proteinExistence type="predicted"/>
<dbReference type="AlphaFoldDB" id="A0A8S7MWE9"/>
<accession>A0A8S7MWE9</accession>
<sequence length="74" mass="8459">MKRVVIPVRWQCARCQRWYCGVGPCPWCWPPVNLPVSPPVSQQFVILTDSSFLSYRQSQLFVSKRAFVDASSPA</sequence>
<protein>
    <submittedName>
        <fullName evidence="1">Uncharacterized protein</fullName>
    </submittedName>
</protein>
<name>A0A8S7MWE9_ECOLX</name>